<sequence length="327" mass="35721">MKPPARQAPTTDFASAAMVRVLAQGMRELGLNPDATMPLAADQRATVSIDEKRLLVRSAIEQGGWGCLALLGRGLHGYAQEPTHIALASARDARDLFNRWARLEQYIHSRHRIDLLGLTECSARIAHRARTGLPPPLLAESLVVLGVLVAFLEAVGATQVTTWVGDVPVYPAPDPHALARLAQQDSPAEWRMAWAPANAWREPPLMGAAPAPHLEPPQTWPAHAQQCFSTLSKDLMAPLTLPALAEAQGEAPRSLQRNLSRAGLSYTHVLSEARCRSASWWLLKSPAPIAEVGFVSGYADQPHFTRDFRTRVGLTPLRFRTEFAAVD</sequence>
<organism evidence="5 6">
    <name type="scientific">Hydrogenophaga palleronii</name>
    <dbReference type="NCBI Taxonomy" id="65655"/>
    <lineage>
        <taxon>Bacteria</taxon>
        <taxon>Pseudomonadati</taxon>
        <taxon>Pseudomonadota</taxon>
        <taxon>Betaproteobacteria</taxon>
        <taxon>Burkholderiales</taxon>
        <taxon>Comamonadaceae</taxon>
        <taxon>Hydrogenophaga</taxon>
    </lineage>
</organism>
<name>A0ABU1WQP1_9BURK</name>
<dbReference type="PANTHER" id="PTHR47894">
    <property type="entry name" value="HTH-TYPE TRANSCRIPTIONAL REGULATOR GADX"/>
    <property type="match status" value="1"/>
</dbReference>
<proteinExistence type="predicted"/>
<gene>
    <name evidence="5" type="ORF">J2W49_003318</name>
</gene>
<dbReference type="PROSITE" id="PS01124">
    <property type="entry name" value="HTH_ARAC_FAMILY_2"/>
    <property type="match status" value="1"/>
</dbReference>
<protein>
    <submittedName>
        <fullName evidence="5">AraC-like DNA-binding protein</fullName>
    </submittedName>
</protein>
<reference evidence="5 6" key="1">
    <citation type="submission" date="2023-07" db="EMBL/GenBank/DDBJ databases">
        <title>Sorghum-associated microbial communities from plants grown in Nebraska, USA.</title>
        <authorList>
            <person name="Schachtman D."/>
        </authorList>
    </citation>
    <scope>NUCLEOTIDE SEQUENCE [LARGE SCALE GENOMIC DNA]</scope>
    <source>
        <strain evidence="5 6">4249</strain>
    </source>
</reference>
<dbReference type="InterPro" id="IPR018060">
    <property type="entry name" value="HTH_AraC"/>
</dbReference>
<keyword evidence="2" id="KW-0238">DNA-binding</keyword>
<evidence type="ECO:0000259" key="4">
    <source>
        <dbReference type="PROSITE" id="PS01124"/>
    </source>
</evidence>
<dbReference type="Gene3D" id="1.10.10.60">
    <property type="entry name" value="Homeodomain-like"/>
    <property type="match status" value="1"/>
</dbReference>
<dbReference type="EMBL" id="JAVDWU010000007">
    <property type="protein sequence ID" value="MDR7151342.1"/>
    <property type="molecule type" value="Genomic_DNA"/>
</dbReference>
<keyword evidence="6" id="KW-1185">Reference proteome</keyword>
<dbReference type="InterPro" id="IPR009057">
    <property type="entry name" value="Homeodomain-like_sf"/>
</dbReference>
<evidence type="ECO:0000256" key="1">
    <source>
        <dbReference type="ARBA" id="ARBA00023015"/>
    </source>
</evidence>
<evidence type="ECO:0000313" key="6">
    <source>
        <dbReference type="Proteomes" id="UP001265700"/>
    </source>
</evidence>
<evidence type="ECO:0000256" key="3">
    <source>
        <dbReference type="ARBA" id="ARBA00023163"/>
    </source>
</evidence>
<keyword evidence="1" id="KW-0805">Transcription regulation</keyword>
<dbReference type="Proteomes" id="UP001265700">
    <property type="component" value="Unassembled WGS sequence"/>
</dbReference>
<dbReference type="SMART" id="SM00342">
    <property type="entry name" value="HTH_ARAC"/>
    <property type="match status" value="1"/>
</dbReference>
<keyword evidence="3" id="KW-0804">Transcription</keyword>
<evidence type="ECO:0000256" key="2">
    <source>
        <dbReference type="ARBA" id="ARBA00023125"/>
    </source>
</evidence>
<comment type="caution">
    <text evidence="5">The sequence shown here is derived from an EMBL/GenBank/DDBJ whole genome shotgun (WGS) entry which is preliminary data.</text>
</comment>
<dbReference type="Pfam" id="PF12833">
    <property type="entry name" value="HTH_18"/>
    <property type="match status" value="1"/>
</dbReference>
<feature type="domain" description="HTH araC/xylS-type" evidence="4">
    <location>
        <begin position="225"/>
        <end position="322"/>
    </location>
</feature>
<dbReference type="RefSeq" id="WP_310318551.1">
    <property type="nucleotide sequence ID" value="NZ_JAVDWU010000007.1"/>
</dbReference>
<evidence type="ECO:0000313" key="5">
    <source>
        <dbReference type="EMBL" id="MDR7151342.1"/>
    </source>
</evidence>
<dbReference type="SUPFAM" id="SSF46689">
    <property type="entry name" value="Homeodomain-like"/>
    <property type="match status" value="1"/>
</dbReference>
<dbReference type="PANTHER" id="PTHR47894:SF1">
    <property type="entry name" value="HTH-TYPE TRANSCRIPTIONAL REGULATOR VQSM"/>
    <property type="match status" value="1"/>
</dbReference>
<accession>A0ABU1WQP1</accession>